<feature type="region of interest" description="Disordered" evidence="1">
    <location>
        <begin position="293"/>
        <end position="333"/>
    </location>
</feature>
<keyword evidence="3" id="KW-1185">Reference proteome</keyword>
<gene>
    <name evidence="2" type="ORF">FA15DRAFT_755403</name>
</gene>
<proteinExistence type="predicted"/>
<feature type="compositionally biased region" description="Polar residues" evidence="1">
    <location>
        <begin position="583"/>
        <end position="597"/>
    </location>
</feature>
<sequence length="796" mass="87951">MFMTSRPTPLNFGGSSYRSFNLPRIKAAAALLRSGQPNVNDMRRQNSLLLISRLPEHLLSRIFMLVASTSVGQNDHQVVLSPNRSPGTFASSSTWSWVLLTYVCHSWRATALACPELWRYVDFSHPKWHNITLQRARMQPLEISAVVGRHNIQQLHRTLHLAHRIGSIEIDSSLHHIHILLANLAHPNPSIQSMTVRVNTAGHGVQDTVYDPPSFPLIGPVLPDMKYLELHSAPFYLVSGRFTSLTSLHLHDLTPCERPVLPQFLSALSKYPNLQHLTLNNAFPVIRSDIPFPRSTGSPAPSPRSQSPALSSSPSSTRTHSPSPQPFLPHSPNAEQRLGLSRLETLRLAGNIPEIATFLESVMLPPDVKITCTIISLVDWRQSITRFAHALNFHAHATSGAGRVPRTLIVSGLEEQGFPSVTASMAASGRTVQGVRLRLLTSYVRKEGSPVREKAGRSPSPPKSPPPGNNLWLDLTIGPDCNPDFSADEIVIRSFTTIWNALPLSKVQTLVLHDLDIVTQKTWTQFLKSLTSLRLVDISGHAPSGFVWALLLNANACAQREEREKERKERRQRKALKIVADAQNKQNSSGSEGNSPISEKFPMPPVSPLSPLTQSSRKLFVPHLVDVYVRGVDCSSGGYMMAPDAPVNSHCDLDDSRFLDVLLACLKARAQVTSSIDRPSLQLHPATLSPFALPSSGFPPRRPTSATSTQHSANKLRSLTIANCKYASRKTALELENVVSNFVWDQKGMIKDNTPQAVANPDPNADAARYRRVGKDLDGKVVTRHYYRLKAVLDEL</sequence>
<evidence type="ECO:0000256" key="1">
    <source>
        <dbReference type="SAM" id="MobiDB-lite"/>
    </source>
</evidence>
<organism evidence="2 3">
    <name type="scientific">Coprinopsis marcescibilis</name>
    <name type="common">Agaric fungus</name>
    <name type="synonym">Psathyrella marcescibilis</name>
    <dbReference type="NCBI Taxonomy" id="230819"/>
    <lineage>
        <taxon>Eukaryota</taxon>
        <taxon>Fungi</taxon>
        <taxon>Dikarya</taxon>
        <taxon>Basidiomycota</taxon>
        <taxon>Agaricomycotina</taxon>
        <taxon>Agaricomycetes</taxon>
        <taxon>Agaricomycetidae</taxon>
        <taxon>Agaricales</taxon>
        <taxon>Agaricineae</taxon>
        <taxon>Psathyrellaceae</taxon>
        <taxon>Coprinopsis</taxon>
    </lineage>
</organism>
<name>A0A5C3KZT3_COPMA</name>
<evidence type="ECO:0000313" key="2">
    <source>
        <dbReference type="EMBL" id="TFK25934.1"/>
    </source>
</evidence>
<dbReference type="AlphaFoldDB" id="A0A5C3KZT3"/>
<feature type="compositionally biased region" description="Pro residues" evidence="1">
    <location>
        <begin position="459"/>
        <end position="468"/>
    </location>
</feature>
<feature type="region of interest" description="Disordered" evidence="1">
    <location>
        <begin position="578"/>
        <end position="610"/>
    </location>
</feature>
<accession>A0A5C3KZT3</accession>
<reference evidence="2 3" key="1">
    <citation type="journal article" date="2019" name="Nat. Ecol. Evol.">
        <title>Megaphylogeny resolves global patterns of mushroom evolution.</title>
        <authorList>
            <person name="Varga T."/>
            <person name="Krizsan K."/>
            <person name="Foldi C."/>
            <person name="Dima B."/>
            <person name="Sanchez-Garcia M."/>
            <person name="Sanchez-Ramirez S."/>
            <person name="Szollosi G.J."/>
            <person name="Szarkandi J.G."/>
            <person name="Papp V."/>
            <person name="Albert L."/>
            <person name="Andreopoulos W."/>
            <person name="Angelini C."/>
            <person name="Antonin V."/>
            <person name="Barry K.W."/>
            <person name="Bougher N.L."/>
            <person name="Buchanan P."/>
            <person name="Buyck B."/>
            <person name="Bense V."/>
            <person name="Catcheside P."/>
            <person name="Chovatia M."/>
            <person name="Cooper J."/>
            <person name="Damon W."/>
            <person name="Desjardin D."/>
            <person name="Finy P."/>
            <person name="Geml J."/>
            <person name="Haridas S."/>
            <person name="Hughes K."/>
            <person name="Justo A."/>
            <person name="Karasinski D."/>
            <person name="Kautmanova I."/>
            <person name="Kiss B."/>
            <person name="Kocsube S."/>
            <person name="Kotiranta H."/>
            <person name="LaButti K.M."/>
            <person name="Lechner B.E."/>
            <person name="Liimatainen K."/>
            <person name="Lipzen A."/>
            <person name="Lukacs Z."/>
            <person name="Mihaltcheva S."/>
            <person name="Morgado L.N."/>
            <person name="Niskanen T."/>
            <person name="Noordeloos M.E."/>
            <person name="Ohm R.A."/>
            <person name="Ortiz-Santana B."/>
            <person name="Ovrebo C."/>
            <person name="Racz N."/>
            <person name="Riley R."/>
            <person name="Savchenko A."/>
            <person name="Shiryaev A."/>
            <person name="Soop K."/>
            <person name="Spirin V."/>
            <person name="Szebenyi C."/>
            <person name="Tomsovsky M."/>
            <person name="Tulloss R.E."/>
            <person name="Uehling J."/>
            <person name="Grigoriev I.V."/>
            <person name="Vagvolgyi C."/>
            <person name="Papp T."/>
            <person name="Martin F.M."/>
            <person name="Miettinen O."/>
            <person name="Hibbett D.S."/>
            <person name="Nagy L.G."/>
        </authorList>
    </citation>
    <scope>NUCLEOTIDE SEQUENCE [LARGE SCALE GENOMIC DNA]</scope>
    <source>
        <strain evidence="2 3">CBS 121175</strain>
    </source>
</reference>
<dbReference type="STRING" id="230819.A0A5C3KZT3"/>
<feature type="region of interest" description="Disordered" evidence="1">
    <location>
        <begin position="447"/>
        <end position="470"/>
    </location>
</feature>
<protein>
    <submittedName>
        <fullName evidence="2">Uncharacterized protein</fullName>
    </submittedName>
</protein>
<evidence type="ECO:0000313" key="3">
    <source>
        <dbReference type="Proteomes" id="UP000307440"/>
    </source>
</evidence>
<feature type="compositionally biased region" description="Basic and acidic residues" evidence="1">
    <location>
        <begin position="447"/>
        <end position="456"/>
    </location>
</feature>
<feature type="region of interest" description="Disordered" evidence="1">
    <location>
        <begin position="692"/>
        <end position="712"/>
    </location>
</feature>
<dbReference type="OrthoDB" id="2856616at2759"/>
<dbReference type="Gene3D" id="1.20.1280.50">
    <property type="match status" value="1"/>
</dbReference>
<dbReference type="EMBL" id="ML210180">
    <property type="protein sequence ID" value="TFK25934.1"/>
    <property type="molecule type" value="Genomic_DNA"/>
</dbReference>
<feature type="compositionally biased region" description="Low complexity" evidence="1">
    <location>
        <begin position="303"/>
        <end position="322"/>
    </location>
</feature>
<dbReference type="Proteomes" id="UP000307440">
    <property type="component" value="Unassembled WGS sequence"/>
</dbReference>